<name>A0A1Y2N8F3_PSEAH</name>
<dbReference type="InterPro" id="IPR009499">
    <property type="entry name" value="AllG-like"/>
</dbReference>
<dbReference type="EMBL" id="MIGB01000002">
    <property type="protein sequence ID" value="OSY43481.1"/>
    <property type="molecule type" value="Genomic_DNA"/>
</dbReference>
<dbReference type="Gene3D" id="1.10.10.660">
    <property type="entry name" value="conserved protein of unknown function from Enterococcus faecalis V583"/>
    <property type="match status" value="1"/>
</dbReference>
<dbReference type="AlphaFoldDB" id="A0A1Y2N8F3"/>
<gene>
    <name evidence="1" type="ORF">BG845_00424</name>
</gene>
<dbReference type="Gene3D" id="3.90.1710.10">
    <property type="entry name" value="Enterococcus faecalis V583 domain"/>
    <property type="match status" value="1"/>
</dbReference>
<dbReference type="STRING" id="2074.BG845_00424"/>
<evidence type="ECO:0000313" key="2">
    <source>
        <dbReference type="Proteomes" id="UP000194360"/>
    </source>
</evidence>
<dbReference type="Pfam" id="PF06545">
    <property type="entry name" value="AllG"/>
    <property type="match status" value="1"/>
</dbReference>
<sequence length="473" mass="48789">MTTNPTVELPERIEVVNIGLPMFTDAVREQGVPVVGVDWRPPADGRLDVVRALRVLYADPSIERANAEVVRRLDTGVPQLRTVSPAGAVVPGLTGRMLLHCGPAITWDRVCDPLRRSMRAAVVAEGWASDVAGADELLATGAIALSPANDHDTVVPMASAIGPGTPVLVVEHRGDGDGRTWRAFAPLNQGPGETPWFGRDTDAAIERLRLLRDVGGPAVAAVLHEAGPLDVLALAAQGVAMGDDVHMRVQATTNLLTRTWLAHIAALPDGLREPFAGYLAGNHLFCLTLAMAAAKSLQMWADEVPGSTIVTSMSRNGTDYAVRTAGASSRQSAAAPPVGEALYYSGYGPEDAAPDIGDSAVLELTGLGGPAAGNSPSVAAFLGGRMADAAAATEAFRRICAGTSSRFILPAMGFAGTPIGVDARLVVETGVTPKVTTGILHAHAGVGQIGAGVATAPLSCFVDAVLALAAERG</sequence>
<evidence type="ECO:0000313" key="1">
    <source>
        <dbReference type="EMBL" id="OSY43481.1"/>
    </source>
</evidence>
<accession>A0A1Y2N8F3</accession>
<dbReference type="RefSeq" id="WP_232021226.1">
    <property type="nucleotide sequence ID" value="NZ_AP018920.1"/>
</dbReference>
<proteinExistence type="predicted"/>
<organism evidence="1 2">
    <name type="scientific">Pseudonocardia autotrophica</name>
    <name type="common">Amycolata autotrophica</name>
    <name type="synonym">Nocardia autotrophica</name>
    <dbReference type="NCBI Taxonomy" id="2074"/>
    <lineage>
        <taxon>Bacteria</taxon>
        <taxon>Bacillati</taxon>
        <taxon>Actinomycetota</taxon>
        <taxon>Actinomycetes</taxon>
        <taxon>Pseudonocardiales</taxon>
        <taxon>Pseudonocardiaceae</taxon>
        <taxon>Pseudonocardia</taxon>
    </lineage>
</organism>
<dbReference type="Gene3D" id="3.40.50.720">
    <property type="entry name" value="NAD(P)-binding Rossmann-like Domain"/>
    <property type="match status" value="1"/>
</dbReference>
<dbReference type="InterPro" id="IPR024033">
    <property type="entry name" value="OXTCase_su_AllG_h-dom"/>
</dbReference>
<comment type="caution">
    <text evidence="1">The sequence shown here is derived from an EMBL/GenBank/DDBJ whole genome shotgun (WGS) entry which is preliminary data.</text>
</comment>
<protein>
    <recommendedName>
        <fullName evidence="3">DUF1116 domain-containing protein</fullName>
    </recommendedName>
</protein>
<dbReference type="Gene3D" id="3.90.1700.10">
    <property type="entry name" value="v583 domain like"/>
    <property type="match status" value="1"/>
</dbReference>
<dbReference type="Proteomes" id="UP000194360">
    <property type="component" value="Unassembled WGS sequence"/>
</dbReference>
<evidence type="ECO:0008006" key="3">
    <source>
        <dbReference type="Google" id="ProtNLM"/>
    </source>
</evidence>
<reference evidence="1 2" key="1">
    <citation type="submission" date="2016-09" db="EMBL/GenBank/DDBJ databases">
        <title>Pseudonocardia autotrophica DSM535, a candidate organism with high potential of specific P450 cytochromes.</title>
        <authorList>
            <person name="Grumaz C."/>
            <person name="Vainshtein Y."/>
            <person name="Kirstahler P."/>
            <person name="Sohn K."/>
        </authorList>
    </citation>
    <scope>NUCLEOTIDE SEQUENCE [LARGE SCALE GENOMIC DNA]</scope>
    <source>
        <strain evidence="1 2">DSM 535</strain>
    </source>
</reference>
<keyword evidence="2" id="KW-1185">Reference proteome</keyword>